<protein>
    <submittedName>
        <fullName evidence="1">Uncharacterized protein</fullName>
    </submittedName>
</protein>
<name>A0A5J4VIW1_9EUKA</name>
<dbReference type="EMBL" id="SNRW01006824">
    <property type="protein sequence ID" value="KAA6382366.1"/>
    <property type="molecule type" value="Genomic_DNA"/>
</dbReference>
<reference evidence="1 2" key="1">
    <citation type="submission" date="2019-03" db="EMBL/GenBank/DDBJ databases">
        <title>Single cell metagenomics reveals metabolic interactions within the superorganism composed of flagellate Streblomastix strix and complex community of Bacteroidetes bacteria on its surface.</title>
        <authorList>
            <person name="Treitli S.C."/>
            <person name="Kolisko M."/>
            <person name="Husnik F."/>
            <person name="Keeling P."/>
            <person name="Hampl V."/>
        </authorList>
    </citation>
    <scope>NUCLEOTIDE SEQUENCE [LARGE SCALE GENOMIC DNA]</scope>
    <source>
        <strain evidence="1">ST1C</strain>
    </source>
</reference>
<gene>
    <name evidence="1" type="ORF">EZS28_022106</name>
</gene>
<sequence>MTIYIDKALLDAAGLTDFPELYAYIRERDSQPPVGEASPVPIGEQTLQDQVKQNAAIINNSNEVFVLPVPNAPTKIDYGSYLQRQSFLAGLFGSNPSLIVYGDRVTLSVAYETTGLFPGGYLFQSYPQEAKPKLGDEIIAYVGTKVENSVNIFCYIDQNGPCIIQNKQIPSGTMILINSTYYKKYEQLKQITYDSNNDGKVDIMDTWNENGIIGKQETQSHVYGVVQKQIQIITQQQGGDNHQNNFNGDIKLQDKLAVFKADRAAFLIKDGPFVTYSFGAKVGTLDSVKNRALAQKIGHGFKWMNDKIVKPIVLPAAKQLSGIIPGGGLIMKGIEAGSSALDAFNGYGSKQDAKDKFNDLMDDPYLRNIPIETLNRLTKLRGGQS</sequence>
<evidence type="ECO:0000313" key="2">
    <source>
        <dbReference type="Proteomes" id="UP000324800"/>
    </source>
</evidence>
<proteinExistence type="predicted"/>
<organism evidence="1 2">
    <name type="scientific">Streblomastix strix</name>
    <dbReference type="NCBI Taxonomy" id="222440"/>
    <lineage>
        <taxon>Eukaryota</taxon>
        <taxon>Metamonada</taxon>
        <taxon>Preaxostyla</taxon>
        <taxon>Oxymonadida</taxon>
        <taxon>Streblomastigidae</taxon>
        <taxon>Streblomastix</taxon>
    </lineage>
</organism>
<evidence type="ECO:0000313" key="1">
    <source>
        <dbReference type="EMBL" id="KAA6382366.1"/>
    </source>
</evidence>
<dbReference type="Proteomes" id="UP000324800">
    <property type="component" value="Unassembled WGS sequence"/>
</dbReference>
<comment type="caution">
    <text evidence="1">The sequence shown here is derived from an EMBL/GenBank/DDBJ whole genome shotgun (WGS) entry which is preliminary data.</text>
</comment>
<dbReference type="AlphaFoldDB" id="A0A5J4VIW1"/>
<accession>A0A5J4VIW1</accession>